<dbReference type="AlphaFoldDB" id="A0A3D0W9I1"/>
<name>A0A3D0W9I1_9SPHN</name>
<gene>
    <name evidence="1" type="ORF">DEP91_04410</name>
</gene>
<protein>
    <submittedName>
        <fullName evidence="1">Uncharacterized protein</fullName>
    </submittedName>
</protein>
<dbReference type="Proteomes" id="UP000262699">
    <property type="component" value="Unassembled WGS sequence"/>
</dbReference>
<reference evidence="1 2" key="1">
    <citation type="journal article" date="2018" name="Nat. Biotechnol.">
        <title>A standardized bacterial taxonomy based on genome phylogeny substantially revises the tree of life.</title>
        <authorList>
            <person name="Parks D.H."/>
            <person name="Chuvochina M."/>
            <person name="Waite D.W."/>
            <person name="Rinke C."/>
            <person name="Skarshewski A."/>
            <person name="Chaumeil P.A."/>
            <person name="Hugenholtz P."/>
        </authorList>
    </citation>
    <scope>NUCLEOTIDE SEQUENCE [LARGE SCALE GENOMIC DNA]</scope>
    <source>
        <strain evidence="1">UBA9015</strain>
    </source>
</reference>
<dbReference type="EMBL" id="DOYJ01000125">
    <property type="protein sequence ID" value="HCB75405.1"/>
    <property type="molecule type" value="Genomic_DNA"/>
</dbReference>
<accession>A0A3D0W9I1</accession>
<sequence length="170" mass="17741">MSETTDLLGAVNNLISGYGVVRDDLIDYLTGTADGGPNGDGFYPITLQDGVTQILRPCPARQILELQLDIIVVTATPFTLTAAHNGKTLLMSSAANMTLRLPNNLPVGFRVGVIEDLTGRVTFTGLAGATVSHRQGYTKTAGVDAVAAALVKRNANGTSAQWVLSGDLVA</sequence>
<comment type="caution">
    <text evidence="1">The sequence shown here is derived from an EMBL/GenBank/DDBJ whole genome shotgun (WGS) entry which is preliminary data.</text>
</comment>
<evidence type="ECO:0000313" key="2">
    <source>
        <dbReference type="Proteomes" id="UP000262699"/>
    </source>
</evidence>
<proteinExistence type="predicted"/>
<evidence type="ECO:0000313" key="1">
    <source>
        <dbReference type="EMBL" id="HCB75405.1"/>
    </source>
</evidence>
<organism evidence="1 2">
    <name type="scientific">Sphingomonas bacterium</name>
    <dbReference type="NCBI Taxonomy" id="1895847"/>
    <lineage>
        <taxon>Bacteria</taxon>
        <taxon>Pseudomonadati</taxon>
        <taxon>Pseudomonadota</taxon>
        <taxon>Alphaproteobacteria</taxon>
        <taxon>Sphingomonadales</taxon>
        <taxon>Sphingomonadaceae</taxon>
        <taxon>Sphingomonas</taxon>
    </lineage>
</organism>